<proteinExistence type="predicted"/>
<sequence length="461" mass="52500">MPLFSPRLSAVFIILFISTSFGFAQQNNKSFFPAGSRVCFIGNSITNNGEYYNDLWIYYATRFPAQKIRFYNCGISGDVATGILKRMDKDVLIHRPTQAVMMIGMNDVKRELYGKANSNETLKQQALAAYRSSTEAAVKILKKNVEAVTLLKPSIYDQTAVMETENLYGVNDALQRCAEHMQFLSEKYHTNLVDFQSVLLRINNEEQLKDPAFTIIGKDRVHPQSAGHFVMAYQFLKDTKSPQYVSKLIIGDDLKASQEGSFNAEIRKQSNTDSSLTFECLEKSLPFPIKESAADALKWVPFNEEFNTELLQVKKILPGNYHLFIDDVFIAGVTAKNLSTGINLALYKNTPQYRQAITVMNTCIKYRDVEAVIRNLRFVEFMHLSELKDASDTTLVAGYLKNRLKTLKSGGHYEYHQKQFKNYLLKKSSETEALRQLSVLADTIYQVNQPQVHVFKIVKQQ</sequence>
<comment type="caution">
    <text evidence="2">The sequence shown here is derived from an EMBL/GenBank/DDBJ whole genome shotgun (WGS) entry which is preliminary data.</text>
</comment>
<keyword evidence="3" id="KW-1185">Reference proteome</keyword>
<dbReference type="CDD" id="cd01834">
    <property type="entry name" value="SGNH_hydrolase_like_2"/>
    <property type="match status" value="1"/>
</dbReference>
<dbReference type="EMBL" id="JBBEUB010000004">
    <property type="protein sequence ID" value="MEJ2903540.1"/>
    <property type="molecule type" value="Genomic_DNA"/>
</dbReference>
<evidence type="ECO:0000313" key="2">
    <source>
        <dbReference type="EMBL" id="MEJ2903540.1"/>
    </source>
</evidence>
<dbReference type="EC" id="3.1.-.-" evidence="2"/>
<dbReference type="InterPro" id="IPR036514">
    <property type="entry name" value="SGNH_hydro_sf"/>
</dbReference>
<dbReference type="PANTHER" id="PTHR30383:SF5">
    <property type="entry name" value="SGNH HYDROLASE-TYPE ESTERASE DOMAIN-CONTAINING PROTEIN"/>
    <property type="match status" value="1"/>
</dbReference>
<dbReference type="Gene3D" id="3.40.50.1110">
    <property type="entry name" value="SGNH hydrolase"/>
    <property type="match status" value="1"/>
</dbReference>
<dbReference type="Proteomes" id="UP001378956">
    <property type="component" value="Unassembled WGS sequence"/>
</dbReference>
<dbReference type="GO" id="GO:0016787">
    <property type="term" value="F:hydrolase activity"/>
    <property type="evidence" value="ECO:0007669"/>
    <property type="project" value="UniProtKB-KW"/>
</dbReference>
<dbReference type="InterPro" id="IPR051532">
    <property type="entry name" value="Ester_Hydrolysis_Enzymes"/>
</dbReference>
<dbReference type="RefSeq" id="WP_337716793.1">
    <property type="nucleotide sequence ID" value="NZ_JBBEUB010000004.1"/>
</dbReference>
<feature type="domain" description="SGNH hydrolase-type esterase" evidence="1">
    <location>
        <begin position="40"/>
        <end position="228"/>
    </location>
</feature>
<protein>
    <submittedName>
        <fullName evidence="2">SGNH/GDSL hydrolase family protein</fullName>
        <ecNumber evidence="2">3.1.-.-</ecNumber>
    </submittedName>
</protein>
<gene>
    <name evidence="2" type="ORF">WAE58_13935</name>
</gene>
<organism evidence="2 3">
    <name type="scientific">Pedobacter panaciterrae</name>
    <dbReference type="NCBI Taxonomy" id="363849"/>
    <lineage>
        <taxon>Bacteria</taxon>
        <taxon>Pseudomonadati</taxon>
        <taxon>Bacteroidota</taxon>
        <taxon>Sphingobacteriia</taxon>
        <taxon>Sphingobacteriales</taxon>
        <taxon>Sphingobacteriaceae</taxon>
        <taxon>Pedobacter</taxon>
    </lineage>
</organism>
<name>A0ABU8NMQ4_9SPHI</name>
<reference evidence="2 3" key="1">
    <citation type="submission" date="2024-03" db="EMBL/GenBank/DDBJ databases">
        <title>Sequence of Lycoming College Course Isolates.</title>
        <authorList>
            <person name="Plotts O."/>
            <person name="Newman J."/>
        </authorList>
    </citation>
    <scope>NUCLEOTIDE SEQUENCE [LARGE SCALE GENOMIC DNA]</scope>
    <source>
        <strain evidence="2 3">CJB-3</strain>
    </source>
</reference>
<dbReference type="InterPro" id="IPR013830">
    <property type="entry name" value="SGNH_hydro"/>
</dbReference>
<dbReference type="PANTHER" id="PTHR30383">
    <property type="entry name" value="THIOESTERASE 1/PROTEASE 1/LYSOPHOSPHOLIPASE L1"/>
    <property type="match status" value="1"/>
</dbReference>
<keyword evidence="2" id="KW-0378">Hydrolase</keyword>
<accession>A0ABU8NMQ4</accession>
<dbReference type="SUPFAM" id="SSF52266">
    <property type="entry name" value="SGNH hydrolase"/>
    <property type="match status" value="1"/>
</dbReference>
<evidence type="ECO:0000313" key="3">
    <source>
        <dbReference type="Proteomes" id="UP001378956"/>
    </source>
</evidence>
<dbReference type="Pfam" id="PF13472">
    <property type="entry name" value="Lipase_GDSL_2"/>
    <property type="match status" value="1"/>
</dbReference>
<evidence type="ECO:0000259" key="1">
    <source>
        <dbReference type="Pfam" id="PF13472"/>
    </source>
</evidence>